<keyword evidence="2" id="KW-1185">Reference proteome</keyword>
<name>A0A3Q2G0B3_CYPVA</name>
<protein>
    <submittedName>
        <fullName evidence="1">Uncharacterized protein</fullName>
    </submittedName>
</protein>
<dbReference type="AlphaFoldDB" id="A0A3Q2G0B3"/>
<evidence type="ECO:0000313" key="2">
    <source>
        <dbReference type="Proteomes" id="UP000265020"/>
    </source>
</evidence>
<organism evidence="1 2">
    <name type="scientific">Cyprinodon variegatus</name>
    <name type="common">Sheepshead minnow</name>
    <dbReference type="NCBI Taxonomy" id="28743"/>
    <lineage>
        <taxon>Eukaryota</taxon>
        <taxon>Metazoa</taxon>
        <taxon>Chordata</taxon>
        <taxon>Craniata</taxon>
        <taxon>Vertebrata</taxon>
        <taxon>Euteleostomi</taxon>
        <taxon>Actinopterygii</taxon>
        <taxon>Neopterygii</taxon>
        <taxon>Teleostei</taxon>
        <taxon>Neoteleostei</taxon>
        <taxon>Acanthomorphata</taxon>
        <taxon>Ovalentaria</taxon>
        <taxon>Atherinomorphae</taxon>
        <taxon>Cyprinodontiformes</taxon>
        <taxon>Cyprinodontidae</taxon>
        <taxon>Cyprinodon</taxon>
    </lineage>
</organism>
<reference evidence="1" key="2">
    <citation type="submission" date="2025-09" db="UniProtKB">
        <authorList>
            <consortium name="Ensembl"/>
        </authorList>
    </citation>
    <scope>IDENTIFICATION</scope>
</reference>
<accession>A0A3Q2G0B3</accession>
<dbReference type="Proteomes" id="UP000265020">
    <property type="component" value="Unassembled WGS sequence"/>
</dbReference>
<dbReference type="STRING" id="28743.ENSCVAP00000014770"/>
<evidence type="ECO:0000313" key="1">
    <source>
        <dbReference type="Ensembl" id="ENSCVAP00000014770.1"/>
    </source>
</evidence>
<dbReference type="Ensembl" id="ENSCVAT00000022674.1">
    <property type="protein sequence ID" value="ENSCVAP00000014770.1"/>
    <property type="gene ID" value="ENSCVAG00000017469.1"/>
</dbReference>
<proteinExistence type="predicted"/>
<sequence>MDRVKSSMQQVPNAIPKVIRRTGGANSLELERENFERVCTFVFKVLSLCPCPPLPLSRPGTLVREKVGQRNPCSPTETALLLLSSPTQSSLTVPQQVFSLVFADLSDFN</sequence>
<reference evidence="1" key="1">
    <citation type="submission" date="2025-08" db="UniProtKB">
        <authorList>
            <consortium name="Ensembl"/>
        </authorList>
    </citation>
    <scope>IDENTIFICATION</scope>
</reference>